<feature type="compositionally biased region" description="Pro residues" evidence="1">
    <location>
        <begin position="144"/>
        <end position="156"/>
    </location>
</feature>
<evidence type="ECO:0000313" key="4">
    <source>
        <dbReference type="Proteomes" id="UP000813461"/>
    </source>
</evidence>
<sequence>MFPTFDVPPQHAETVGARKARRAKEEETARRSSSATSQSSGSTHSAKANSAKSRSGEKTGFGWFGKSSKKGIQEITTLPSIKKPQLIEEVEVEPEIEIEPAPRTAPLPPPPLPPPAQPQQFVQRQPSHRSDHEYRTLHSQQQFPAPPPNRSLPARPPSSALPQPPSPGLSSLPDTLGRKSQYSTFSHTSSNPTINSASTRTTFSNKSVFSNASQYDSSISEENYDAHSQYGSNVQFEPVERGSRTGSRQGDYAAKAAQAPFARALAKMEGAGARIIAARLSEEWEGLEDDESYQEVVFEKRLWALTAYQRLTQNKQLQSPAHELLSGSRPADQRRILHLHGSLADGWILATRYPTSTVYTLSTSPTTPTSTYPAPLNHHSLYLPSLTAPSPFPDNYFDAIVSRSLATTLRNDEWARAFFDCMRVLKPGGQIEVLSVDAHLSCEGPKLRDWVDEMLSNRLEAHGVSRQASDTVLDTMEIVGLENIRRARVALPAHSPKALPAGRPGTSSSAATVPQATQDSTDASRMMSFLGRHFYQDLYGKFLRSEHGEEWFWTRRDVRDECERYKTKMVLTIACAVKPTNGGMGESYLDI</sequence>
<feature type="compositionally biased region" description="Acidic residues" evidence="1">
    <location>
        <begin position="88"/>
        <end position="98"/>
    </location>
</feature>
<dbReference type="InterPro" id="IPR013216">
    <property type="entry name" value="Methyltransf_11"/>
</dbReference>
<dbReference type="Proteomes" id="UP000813461">
    <property type="component" value="Unassembled WGS sequence"/>
</dbReference>
<feature type="compositionally biased region" description="Pro residues" evidence="1">
    <location>
        <begin position="103"/>
        <end position="117"/>
    </location>
</feature>
<accession>A0A8K0QUD7</accession>
<reference evidence="3" key="1">
    <citation type="journal article" date="2021" name="Nat. Commun.">
        <title>Genetic determinants of endophytism in the Arabidopsis root mycobiome.</title>
        <authorList>
            <person name="Mesny F."/>
            <person name="Miyauchi S."/>
            <person name="Thiergart T."/>
            <person name="Pickel B."/>
            <person name="Atanasova L."/>
            <person name="Karlsson M."/>
            <person name="Huettel B."/>
            <person name="Barry K.W."/>
            <person name="Haridas S."/>
            <person name="Chen C."/>
            <person name="Bauer D."/>
            <person name="Andreopoulos W."/>
            <person name="Pangilinan J."/>
            <person name="LaButti K."/>
            <person name="Riley R."/>
            <person name="Lipzen A."/>
            <person name="Clum A."/>
            <person name="Drula E."/>
            <person name="Henrissat B."/>
            <person name="Kohler A."/>
            <person name="Grigoriev I.V."/>
            <person name="Martin F.M."/>
            <person name="Hacquard S."/>
        </authorList>
    </citation>
    <scope>NUCLEOTIDE SEQUENCE</scope>
    <source>
        <strain evidence="3">MPI-SDFR-AT-0120</strain>
    </source>
</reference>
<evidence type="ECO:0000259" key="2">
    <source>
        <dbReference type="Pfam" id="PF08241"/>
    </source>
</evidence>
<protein>
    <recommendedName>
        <fullName evidence="2">Methyltransferase type 11 domain-containing protein</fullName>
    </recommendedName>
</protein>
<gene>
    <name evidence="3" type="ORF">FB567DRAFT_539064</name>
</gene>
<evidence type="ECO:0000256" key="1">
    <source>
        <dbReference type="SAM" id="MobiDB-lite"/>
    </source>
</evidence>
<feature type="region of interest" description="Disordered" evidence="1">
    <location>
        <begin position="495"/>
        <end position="518"/>
    </location>
</feature>
<dbReference type="AlphaFoldDB" id="A0A8K0QUD7"/>
<dbReference type="EMBL" id="JAGMVJ010000025">
    <property type="protein sequence ID" value="KAH7070986.1"/>
    <property type="molecule type" value="Genomic_DNA"/>
</dbReference>
<feature type="compositionally biased region" description="Polar residues" evidence="1">
    <location>
        <begin position="505"/>
        <end position="518"/>
    </location>
</feature>
<dbReference type="GO" id="GO:0008757">
    <property type="term" value="F:S-adenosylmethionine-dependent methyltransferase activity"/>
    <property type="evidence" value="ECO:0007669"/>
    <property type="project" value="InterPro"/>
</dbReference>
<dbReference type="SUPFAM" id="SSF53335">
    <property type="entry name" value="S-adenosyl-L-methionine-dependent methyltransferases"/>
    <property type="match status" value="1"/>
</dbReference>
<dbReference type="Gene3D" id="3.40.50.150">
    <property type="entry name" value="Vaccinia Virus protein VP39"/>
    <property type="match status" value="1"/>
</dbReference>
<evidence type="ECO:0000313" key="3">
    <source>
        <dbReference type="EMBL" id="KAH7070986.1"/>
    </source>
</evidence>
<organism evidence="3 4">
    <name type="scientific">Paraphoma chrysanthemicola</name>
    <dbReference type="NCBI Taxonomy" id="798071"/>
    <lineage>
        <taxon>Eukaryota</taxon>
        <taxon>Fungi</taxon>
        <taxon>Dikarya</taxon>
        <taxon>Ascomycota</taxon>
        <taxon>Pezizomycotina</taxon>
        <taxon>Dothideomycetes</taxon>
        <taxon>Pleosporomycetidae</taxon>
        <taxon>Pleosporales</taxon>
        <taxon>Pleosporineae</taxon>
        <taxon>Phaeosphaeriaceae</taxon>
        <taxon>Paraphoma</taxon>
    </lineage>
</organism>
<feature type="compositionally biased region" description="Polar residues" evidence="1">
    <location>
        <begin position="178"/>
        <end position="199"/>
    </location>
</feature>
<name>A0A8K0QUD7_9PLEO</name>
<feature type="domain" description="Methyltransferase type 11" evidence="2">
    <location>
        <begin position="390"/>
        <end position="431"/>
    </location>
</feature>
<keyword evidence="4" id="KW-1185">Reference proteome</keyword>
<proteinExistence type="predicted"/>
<dbReference type="Pfam" id="PF08241">
    <property type="entry name" value="Methyltransf_11"/>
    <property type="match status" value="1"/>
</dbReference>
<feature type="compositionally biased region" description="Low complexity" evidence="1">
    <location>
        <begin position="31"/>
        <end position="48"/>
    </location>
</feature>
<comment type="caution">
    <text evidence="3">The sequence shown here is derived from an EMBL/GenBank/DDBJ whole genome shotgun (WGS) entry which is preliminary data.</text>
</comment>
<dbReference type="InterPro" id="IPR029063">
    <property type="entry name" value="SAM-dependent_MTases_sf"/>
</dbReference>
<dbReference type="OrthoDB" id="3902588at2759"/>
<feature type="region of interest" description="Disordered" evidence="1">
    <location>
        <begin position="1"/>
        <end position="199"/>
    </location>
</feature>